<feature type="coiled-coil region" evidence="5">
    <location>
        <begin position="130"/>
        <end position="157"/>
    </location>
</feature>
<dbReference type="Pfam" id="PF22908">
    <property type="entry name" value="PHD_NSD"/>
    <property type="match status" value="1"/>
</dbReference>
<gene>
    <name evidence="7" type="ORF">HF086_012778</name>
</gene>
<keyword evidence="1" id="KW-0479">Metal-binding</keyword>
<feature type="domain" description="PHD-type" evidence="6">
    <location>
        <begin position="1"/>
        <end position="54"/>
    </location>
</feature>
<dbReference type="PROSITE" id="PS01359">
    <property type="entry name" value="ZF_PHD_1"/>
    <property type="match status" value="1"/>
</dbReference>
<dbReference type="InterPro" id="IPR013083">
    <property type="entry name" value="Znf_RING/FYVE/PHD"/>
</dbReference>
<dbReference type="PROSITE" id="PS50016">
    <property type="entry name" value="ZF_PHD_2"/>
    <property type="match status" value="1"/>
</dbReference>
<proteinExistence type="predicted"/>
<dbReference type="InterPro" id="IPR011011">
    <property type="entry name" value="Znf_FYVE_PHD"/>
</dbReference>
<evidence type="ECO:0000313" key="7">
    <source>
        <dbReference type="EMBL" id="KAH9638825.1"/>
    </source>
</evidence>
<dbReference type="InterPro" id="IPR019786">
    <property type="entry name" value="Zinc_finger_PHD-type_CS"/>
</dbReference>
<dbReference type="Gene3D" id="3.30.40.10">
    <property type="entry name" value="Zinc/RING finger domain, C3HC4 (zinc finger)"/>
    <property type="match status" value="1"/>
</dbReference>
<evidence type="ECO:0000256" key="4">
    <source>
        <dbReference type="PROSITE-ProRule" id="PRU00146"/>
    </source>
</evidence>
<keyword evidence="5" id="KW-0175">Coiled coil</keyword>
<organism evidence="7 8">
    <name type="scientific">Spodoptera exigua</name>
    <name type="common">Beet armyworm</name>
    <name type="synonym">Noctua fulgens</name>
    <dbReference type="NCBI Taxonomy" id="7107"/>
    <lineage>
        <taxon>Eukaryota</taxon>
        <taxon>Metazoa</taxon>
        <taxon>Ecdysozoa</taxon>
        <taxon>Arthropoda</taxon>
        <taxon>Hexapoda</taxon>
        <taxon>Insecta</taxon>
        <taxon>Pterygota</taxon>
        <taxon>Neoptera</taxon>
        <taxon>Endopterygota</taxon>
        <taxon>Lepidoptera</taxon>
        <taxon>Glossata</taxon>
        <taxon>Ditrysia</taxon>
        <taxon>Noctuoidea</taxon>
        <taxon>Noctuidae</taxon>
        <taxon>Amphipyrinae</taxon>
        <taxon>Spodoptera</taxon>
    </lineage>
</organism>
<dbReference type="InterPro" id="IPR019787">
    <property type="entry name" value="Znf_PHD-finger"/>
</dbReference>
<dbReference type="SUPFAM" id="SSF57903">
    <property type="entry name" value="FYVE/PHD zinc finger"/>
    <property type="match status" value="1"/>
</dbReference>
<dbReference type="EMBL" id="JACEFF010000368">
    <property type="protein sequence ID" value="KAH9638825.1"/>
    <property type="molecule type" value="Genomic_DNA"/>
</dbReference>
<name>A0A922SIH2_SPOEX</name>
<comment type="caution">
    <text evidence="7">The sequence shown here is derived from an EMBL/GenBank/DDBJ whole genome shotgun (WGS) entry which is preliminary data.</text>
</comment>
<sequence length="360" mass="40951">MICSACCKIINCDDEILRCSRENCGKLYHPICTAITNVVTIDIHTWICPECRCAIKKVGDNSFTPVGSKQDPNVTFRKKSLTVTSSTSNNNGDGNIAFTSEINSLRSEMATLKVLLINALSLISSHEEKLGKYAFQVEQLNNKLEKYEKDNIQIDLSRADPNSSSCIISDTFTSPRTNQLPIPMQHDVERGHKSSEISQQVKPHHVPPVNQTLNNSVLDIVSQEHNTQNDGEWIEVKKRNHRQRQKPLHGTVDPLAIKLKTMEIRKYFHLWNMASDVDEVRQYLSQLYPAANCSVEELSARGDYKSYKIGATTTFFDQIYSIHVWPINAKIKPWINHRKSSFTSKTNDLENSSSRRPFRN</sequence>
<dbReference type="InterPro" id="IPR055198">
    <property type="entry name" value="NSD_PHD"/>
</dbReference>
<evidence type="ECO:0000259" key="6">
    <source>
        <dbReference type="PROSITE" id="PS50016"/>
    </source>
</evidence>
<evidence type="ECO:0000256" key="2">
    <source>
        <dbReference type="ARBA" id="ARBA00022771"/>
    </source>
</evidence>
<accession>A0A922SIH2</accession>
<keyword evidence="2 4" id="KW-0863">Zinc-finger</keyword>
<evidence type="ECO:0000313" key="8">
    <source>
        <dbReference type="Proteomes" id="UP000814243"/>
    </source>
</evidence>
<protein>
    <recommendedName>
        <fullName evidence="6">PHD-type domain-containing protein</fullName>
    </recommendedName>
</protein>
<dbReference type="AlphaFoldDB" id="A0A922SIH2"/>
<evidence type="ECO:0000256" key="5">
    <source>
        <dbReference type="SAM" id="Coils"/>
    </source>
</evidence>
<evidence type="ECO:0000256" key="1">
    <source>
        <dbReference type="ARBA" id="ARBA00022723"/>
    </source>
</evidence>
<evidence type="ECO:0000256" key="3">
    <source>
        <dbReference type="ARBA" id="ARBA00022833"/>
    </source>
</evidence>
<reference evidence="7" key="1">
    <citation type="journal article" date="2021" name="G3 (Bethesda)">
        <title>Genome and transcriptome analysis of the beet armyworm Spodoptera exigua reveals targets for pest control. .</title>
        <authorList>
            <person name="Simon S."/>
            <person name="Breeschoten T."/>
            <person name="Jansen H.J."/>
            <person name="Dirks R.P."/>
            <person name="Schranz M.E."/>
            <person name="Ros V.I.D."/>
        </authorList>
    </citation>
    <scope>NUCLEOTIDE SEQUENCE</scope>
    <source>
        <strain evidence="7">TB_SE_WUR_2020</strain>
    </source>
</reference>
<dbReference type="Proteomes" id="UP000814243">
    <property type="component" value="Unassembled WGS sequence"/>
</dbReference>
<dbReference type="GO" id="GO:0008270">
    <property type="term" value="F:zinc ion binding"/>
    <property type="evidence" value="ECO:0007669"/>
    <property type="project" value="UniProtKB-KW"/>
</dbReference>
<keyword evidence="3" id="KW-0862">Zinc</keyword>
<dbReference type="CDD" id="cd15489">
    <property type="entry name" value="PHD_SF"/>
    <property type="match status" value="1"/>
</dbReference>